<reference evidence="3" key="1">
    <citation type="submission" date="2016-03" db="EMBL/GenBank/DDBJ databases">
        <authorList>
            <person name="Guldener U."/>
        </authorList>
    </citation>
    <scope>NUCLEOTIDE SEQUENCE [LARGE SCALE GENOMIC DNA]</scope>
    <source>
        <strain evidence="3">04CH-RAC-A.6.1</strain>
    </source>
</reference>
<evidence type="ECO:0000313" key="2">
    <source>
        <dbReference type="EMBL" id="CZT11658.1"/>
    </source>
</evidence>
<evidence type="ECO:0000256" key="1">
    <source>
        <dbReference type="SAM" id="MobiDB-lite"/>
    </source>
</evidence>
<gene>
    <name evidence="2" type="ORF">RAG0_15740</name>
</gene>
<dbReference type="Proteomes" id="UP000178912">
    <property type="component" value="Unassembled WGS sequence"/>
</dbReference>
<evidence type="ECO:0000313" key="3">
    <source>
        <dbReference type="Proteomes" id="UP000178912"/>
    </source>
</evidence>
<dbReference type="AlphaFoldDB" id="A0A1E1LMC6"/>
<sequence length="108" mass="12388">MHEVNDTFLDEGASAVQDTDQDFTHVPRPNEEENLRSLHPLIGLSTNTVYRWSSVGSLVFAERVHSFEILYIGLDRLHRTPRSSKSIDEDTFCTISGKWWRNCGYSAE</sequence>
<proteinExistence type="predicted"/>
<keyword evidence="3" id="KW-1185">Reference proteome</keyword>
<dbReference type="EMBL" id="FJUX01000144">
    <property type="protein sequence ID" value="CZT11658.1"/>
    <property type="molecule type" value="Genomic_DNA"/>
</dbReference>
<name>A0A1E1LMC6_9HELO</name>
<protein>
    <submittedName>
        <fullName evidence="2">Uncharacterized protein</fullName>
    </submittedName>
</protein>
<organism evidence="2 3">
    <name type="scientific">Rhynchosporium agropyri</name>
    <dbReference type="NCBI Taxonomy" id="914238"/>
    <lineage>
        <taxon>Eukaryota</taxon>
        <taxon>Fungi</taxon>
        <taxon>Dikarya</taxon>
        <taxon>Ascomycota</taxon>
        <taxon>Pezizomycotina</taxon>
        <taxon>Leotiomycetes</taxon>
        <taxon>Helotiales</taxon>
        <taxon>Ploettnerulaceae</taxon>
        <taxon>Rhynchosporium</taxon>
    </lineage>
</organism>
<accession>A0A1E1LMC6</accession>
<feature type="region of interest" description="Disordered" evidence="1">
    <location>
        <begin position="1"/>
        <end position="30"/>
    </location>
</feature>